<evidence type="ECO:0000256" key="4">
    <source>
        <dbReference type="ARBA" id="ARBA00022807"/>
    </source>
</evidence>
<dbReference type="PANTHER" id="PTHR12606">
    <property type="entry name" value="SENTRIN/SUMO-SPECIFIC PROTEASE"/>
    <property type="match status" value="1"/>
</dbReference>
<keyword evidence="3" id="KW-0378">Hydrolase</keyword>
<evidence type="ECO:0000256" key="5">
    <source>
        <dbReference type="SAM" id="MobiDB-lite"/>
    </source>
</evidence>
<dbReference type="WBParaSite" id="PSU_v2.g16083.t1">
    <property type="protein sequence ID" value="PSU_v2.g16083.t1"/>
    <property type="gene ID" value="PSU_v2.g16083"/>
</dbReference>
<dbReference type="PROSITE" id="PS50600">
    <property type="entry name" value="ULP_PROTEASE"/>
    <property type="match status" value="1"/>
</dbReference>
<keyword evidence="2" id="KW-0645">Protease</keyword>
<dbReference type="Proteomes" id="UP000887577">
    <property type="component" value="Unplaced"/>
</dbReference>
<proteinExistence type="inferred from homology"/>
<dbReference type="AlphaFoldDB" id="A0A914Y794"/>
<keyword evidence="7" id="KW-1185">Reference proteome</keyword>
<dbReference type="Gene3D" id="3.40.395.10">
    <property type="entry name" value="Adenoviral Proteinase, Chain A"/>
    <property type="match status" value="1"/>
</dbReference>
<accession>A0A914Y794</accession>
<evidence type="ECO:0000313" key="7">
    <source>
        <dbReference type="Proteomes" id="UP000887577"/>
    </source>
</evidence>
<evidence type="ECO:0000256" key="3">
    <source>
        <dbReference type="ARBA" id="ARBA00022801"/>
    </source>
</evidence>
<dbReference type="GO" id="GO:0006508">
    <property type="term" value="P:proteolysis"/>
    <property type="evidence" value="ECO:0007669"/>
    <property type="project" value="UniProtKB-KW"/>
</dbReference>
<comment type="similarity">
    <text evidence="1">Belongs to the peptidase C48 family.</text>
</comment>
<dbReference type="Pfam" id="PF02902">
    <property type="entry name" value="Peptidase_C48"/>
    <property type="match status" value="1"/>
</dbReference>
<dbReference type="SUPFAM" id="SSF54001">
    <property type="entry name" value="Cysteine proteinases"/>
    <property type="match status" value="1"/>
</dbReference>
<feature type="region of interest" description="Disordered" evidence="5">
    <location>
        <begin position="34"/>
        <end position="53"/>
    </location>
</feature>
<reference evidence="8" key="1">
    <citation type="submission" date="2022-11" db="UniProtKB">
        <authorList>
            <consortium name="WormBaseParasite"/>
        </authorList>
    </citation>
    <scope>IDENTIFICATION</scope>
</reference>
<evidence type="ECO:0000259" key="6">
    <source>
        <dbReference type="PROSITE" id="PS50600"/>
    </source>
</evidence>
<feature type="domain" description="Ubiquitin-like protease family profile" evidence="6">
    <location>
        <begin position="303"/>
        <end position="469"/>
    </location>
</feature>
<keyword evidence="4" id="KW-0788">Thiol protease</keyword>
<dbReference type="PANTHER" id="PTHR12606:SF141">
    <property type="entry name" value="GH15225P-RELATED"/>
    <property type="match status" value="1"/>
</dbReference>
<organism evidence="7 8">
    <name type="scientific">Panagrolaimus superbus</name>
    <dbReference type="NCBI Taxonomy" id="310955"/>
    <lineage>
        <taxon>Eukaryota</taxon>
        <taxon>Metazoa</taxon>
        <taxon>Ecdysozoa</taxon>
        <taxon>Nematoda</taxon>
        <taxon>Chromadorea</taxon>
        <taxon>Rhabditida</taxon>
        <taxon>Tylenchina</taxon>
        <taxon>Panagrolaimomorpha</taxon>
        <taxon>Panagrolaimoidea</taxon>
        <taxon>Panagrolaimidae</taxon>
        <taxon>Panagrolaimus</taxon>
    </lineage>
</organism>
<feature type="region of interest" description="Disordered" evidence="5">
    <location>
        <begin position="250"/>
        <end position="273"/>
    </location>
</feature>
<evidence type="ECO:0000256" key="1">
    <source>
        <dbReference type="ARBA" id="ARBA00005234"/>
    </source>
</evidence>
<protein>
    <submittedName>
        <fullName evidence="8">Ubiquitin-like protease family profile domain-containing protein</fullName>
    </submittedName>
</protein>
<dbReference type="GO" id="GO:0016929">
    <property type="term" value="F:deSUMOylase activity"/>
    <property type="evidence" value="ECO:0007669"/>
    <property type="project" value="TreeGrafter"/>
</dbReference>
<dbReference type="InterPro" id="IPR003653">
    <property type="entry name" value="Peptidase_C48_C"/>
</dbReference>
<dbReference type="InterPro" id="IPR038765">
    <property type="entry name" value="Papain-like_cys_pep_sf"/>
</dbReference>
<dbReference type="GO" id="GO:0016926">
    <property type="term" value="P:protein desumoylation"/>
    <property type="evidence" value="ECO:0007669"/>
    <property type="project" value="TreeGrafter"/>
</dbReference>
<sequence length="512" mass="58503">MQSCGEAAFIVTDPFREECENGVRKRKLQVVDSFPLPPNSSHASVGKPKNGNNSAFTVTGTVVRKAPKTMPSKATIIENSLSVFQEYMKEPAPIDVKCSIKADDMQEPRPKDDNCPEVESSCSNLTLNQSEVVPSSQPEEDAENVKKLYHSLFKKPEIVPSSQPENDPNEDDEVAELEQLVSGTPVSSGRIEIVDDSEKKSLFAPRILRSHTSHNKSLVPYDVSPFRTPVRTRQFNRSFEKQSESDFIDDSAISGKSKRSSSNRFTPSKGKVPELPADYDQLLEAMNFQTKGRKQCDEAFGKLEIKGYDLYSLRTRQYVNDLIIDNYLKLVCKRSCDDDRTYRKSYAFGTYFYTIMNNGQNLDKLVSWVKEDLFQYELLFLPINQENHWFLFVADTVNRNFFIYDSLHYGEYVSEVNQIVNFLKYYAAKKNHEIDWDDWSNLPIVEQQGPAQSNGVDCGIFLCQYAEHLSRRATLDFAQCGMVNYRKIMLYELMNGELLPKFDDNKSALKTD</sequence>
<name>A0A914Y794_9BILA</name>
<evidence type="ECO:0000256" key="2">
    <source>
        <dbReference type="ARBA" id="ARBA00022670"/>
    </source>
</evidence>
<evidence type="ECO:0000313" key="8">
    <source>
        <dbReference type="WBParaSite" id="PSU_v2.g16083.t1"/>
    </source>
</evidence>
<dbReference type="GO" id="GO:0005634">
    <property type="term" value="C:nucleus"/>
    <property type="evidence" value="ECO:0007669"/>
    <property type="project" value="TreeGrafter"/>
</dbReference>